<keyword evidence="3" id="KW-1185">Reference proteome</keyword>
<dbReference type="InterPro" id="IPR024079">
    <property type="entry name" value="MetalloPept_cat_dom_sf"/>
</dbReference>
<comment type="caution">
    <text evidence="2">The sequence shown here is derived from an EMBL/GenBank/DDBJ whole genome shotgun (WGS) entry which is preliminary data.</text>
</comment>
<evidence type="ECO:0000313" key="3">
    <source>
        <dbReference type="Proteomes" id="UP000295714"/>
    </source>
</evidence>
<evidence type="ECO:0000256" key="1">
    <source>
        <dbReference type="SAM" id="SignalP"/>
    </source>
</evidence>
<dbReference type="Proteomes" id="UP000295714">
    <property type="component" value="Unassembled WGS sequence"/>
</dbReference>
<dbReference type="Pfam" id="PF12388">
    <property type="entry name" value="Peptidase_M57"/>
    <property type="match status" value="1"/>
</dbReference>
<organism evidence="2 3">
    <name type="scientific">Winogradskyella wandonensis</name>
    <dbReference type="NCBI Taxonomy" id="1442586"/>
    <lineage>
        <taxon>Bacteria</taxon>
        <taxon>Pseudomonadati</taxon>
        <taxon>Bacteroidota</taxon>
        <taxon>Flavobacteriia</taxon>
        <taxon>Flavobacteriales</taxon>
        <taxon>Flavobacteriaceae</taxon>
        <taxon>Winogradskyella</taxon>
    </lineage>
</organism>
<sequence>MKNLLKKGIIFMSAFAFVFFACEKENAEQDIIDASNDLLEETIINMNDLGNRTPVTDEDLLNSIRSLDIDVGVVSIGDFHLPDGTTEERYFIGSDITFTPEELDNLLNPEDTGRQYRTFNLVTGANRTIDILGYTGGSQALSSKAQTALQWAVDNYNNLNTTLQFNLTFGTNFQAADMVVYDNSVNTPGSQGGVAGFPTSDGRPNKFVQIYNIEQFSTNVNEHVIGHEIGHSVGFRHSDWFDRLSCPVANQGNEGAGSNGAEHIPGTPTGRDLTSIMQACFNTGVDGEFNANDITALEFMYPESTSGPCDGVSEWQSGVNYPIGSLVTYFGNLYQRVSGGWNLLGPCN</sequence>
<accession>A0A4R1KU10</accession>
<dbReference type="EMBL" id="SMGI01000001">
    <property type="protein sequence ID" value="TCK68672.1"/>
    <property type="molecule type" value="Genomic_DNA"/>
</dbReference>
<dbReference type="GO" id="GO:0008237">
    <property type="term" value="F:metallopeptidase activity"/>
    <property type="evidence" value="ECO:0007669"/>
    <property type="project" value="InterPro"/>
</dbReference>
<reference evidence="2 3" key="1">
    <citation type="journal article" date="2015" name="Stand. Genomic Sci.">
        <title>Genomic Encyclopedia of Bacterial and Archaeal Type Strains, Phase III: the genomes of soil and plant-associated and newly described type strains.</title>
        <authorList>
            <person name="Whitman W.B."/>
            <person name="Woyke T."/>
            <person name="Klenk H.P."/>
            <person name="Zhou Y."/>
            <person name="Lilburn T.G."/>
            <person name="Beck B.J."/>
            <person name="De Vos P."/>
            <person name="Vandamme P."/>
            <person name="Eisen J.A."/>
            <person name="Garrity G."/>
            <person name="Hugenholtz P."/>
            <person name="Kyrpides N.C."/>
        </authorList>
    </citation>
    <scope>NUCLEOTIDE SEQUENCE [LARGE SCALE GENOMIC DNA]</scope>
    <source>
        <strain evidence="2 3">CECT 8445</strain>
    </source>
</reference>
<evidence type="ECO:0000313" key="2">
    <source>
        <dbReference type="EMBL" id="TCK68672.1"/>
    </source>
</evidence>
<dbReference type="InterPro" id="IPR024653">
    <property type="entry name" value="Peptidase_M10/M27/M57"/>
</dbReference>
<proteinExistence type="predicted"/>
<dbReference type="RefSeq" id="WP_132702635.1">
    <property type="nucleotide sequence ID" value="NZ_SMGI01000001.1"/>
</dbReference>
<dbReference type="PROSITE" id="PS51257">
    <property type="entry name" value="PROKAR_LIPOPROTEIN"/>
    <property type="match status" value="1"/>
</dbReference>
<keyword evidence="1" id="KW-0732">Signal</keyword>
<protein>
    <submittedName>
        <fullName evidence="2">Dual-action HEIGH metallo-peptidase</fullName>
    </submittedName>
</protein>
<feature type="signal peptide" evidence="1">
    <location>
        <begin position="1"/>
        <end position="21"/>
    </location>
</feature>
<dbReference type="OrthoDB" id="785995at2"/>
<dbReference type="AlphaFoldDB" id="A0A4R1KU10"/>
<gene>
    <name evidence="2" type="ORF">DFQ05_0181</name>
</gene>
<name>A0A4R1KU10_9FLAO</name>
<feature type="chain" id="PRO_5020339529" evidence="1">
    <location>
        <begin position="22"/>
        <end position="348"/>
    </location>
</feature>
<dbReference type="Gene3D" id="3.40.390.10">
    <property type="entry name" value="Collagenase (Catalytic Domain)"/>
    <property type="match status" value="1"/>
</dbReference>
<dbReference type="SUPFAM" id="SSF55486">
    <property type="entry name" value="Metalloproteases ('zincins'), catalytic domain"/>
    <property type="match status" value="1"/>
</dbReference>